<feature type="non-terminal residue" evidence="1">
    <location>
        <position position="92"/>
    </location>
</feature>
<dbReference type="GO" id="GO:0005794">
    <property type="term" value="C:Golgi apparatus"/>
    <property type="evidence" value="ECO:0007669"/>
    <property type="project" value="TreeGrafter"/>
</dbReference>
<sequence>LKLPRESSEETFKAVFSPFKDVKVIRFSSMQRAFAGFTDKTREASFRKRVKGYTGIWCCVENKTPGHIYYDMYWDEKPNWKPVPPQTPAEDH</sequence>
<dbReference type="GO" id="GO:0052636">
    <property type="term" value="F:arabinosyltransferase activity"/>
    <property type="evidence" value="ECO:0007669"/>
    <property type="project" value="TreeGrafter"/>
</dbReference>
<proteinExistence type="predicted"/>
<evidence type="ECO:0000313" key="1">
    <source>
        <dbReference type="EMBL" id="EPS68351.1"/>
    </source>
</evidence>
<name>S8CU15_9LAMI</name>
<evidence type="ECO:0008006" key="3">
    <source>
        <dbReference type="Google" id="ProtNLM"/>
    </source>
</evidence>
<dbReference type="PANTHER" id="PTHR46936">
    <property type="entry name" value="ARABINOSYLTRANSFERASE XEG113"/>
    <property type="match status" value="1"/>
</dbReference>
<dbReference type="EMBL" id="AUSU01002651">
    <property type="protein sequence ID" value="EPS68351.1"/>
    <property type="molecule type" value="Genomic_DNA"/>
</dbReference>
<gene>
    <name evidence="1" type="ORF">M569_06420</name>
</gene>
<comment type="caution">
    <text evidence="1">The sequence shown here is derived from an EMBL/GenBank/DDBJ whole genome shotgun (WGS) entry which is preliminary data.</text>
</comment>
<dbReference type="InterPro" id="IPR053250">
    <property type="entry name" value="Glycosyltransferase_77"/>
</dbReference>
<accession>S8CU15</accession>
<dbReference type="Proteomes" id="UP000015453">
    <property type="component" value="Unassembled WGS sequence"/>
</dbReference>
<keyword evidence="2" id="KW-1185">Reference proteome</keyword>
<dbReference type="GO" id="GO:0052325">
    <property type="term" value="P:cell wall pectin biosynthetic process"/>
    <property type="evidence" value="ECO:0007669"/>
    <property type="project" value="TreeGrafter"/>
</dbReference>
<dbReference type="AlphaFoldDB" id="S8CU15"/>
<organism evidence="1 2">
    <name type="scientific">Genlisea aurea</name>
    <dbReference type="NCBI Taxonomy" id="192259"/>
    <lineage>
        <taxon>Eukaryota</taxon>
        <taxon>Viridiplantae</taxon>
        <taxon>Streptophyta</taxon>
        <taxon>Embryophyta</taxon>
        <taxon>Tracheophyta</taxon>
        <taxon>Spermatophyta</taxon>
        <taxon>Magnoliopsida</taxon>
        <taxon>eudicotyledons</taxon>
        <taxon>Gunneridae</taxon>
        <taxon>Pentapetalae</taxon>
        <taxon>asterids</taxon>
        <taxon>lamiids</taxon>
        <taxon>Lamiales</taxon>
        <taxon>Lentibulariaceae</taxon>
        <taxon>Genlisea</taxon>
    </lineage>
</organism>
<dbReference type="OrthoDB" id="540503at2759"/>
<reference evidence="1 2" key="1">
    <citation type="journal article" date="2013" name="BMC Genomics">
        <title>The miniature genome of a carnivorous plant Genlisea aurea contains a low number of genes and short non-coding sequences.</title>
        <authorList>
            <person name="Leushkin E.V."/>
            <person name="Sutormin R.A."/>
            <person name="Nabieva E.R."/>
            <person name="Penin A.A."/>
            <person name="Kondrashov A.S."/>
            <person name="Logacheva M.D."/>
        </authorList>
    </citation>
    <scope>NUCLEOTIDE SEQUENCE [LARGE SCALE GENOMIC DNA]</scope>
</reference>
<evidence type="ECO:0000313" key="2">
    <source>
        <dbReference type="Proteomes" id="UP000015453"/>
    </source>
</evidence>
<dbReference type="PANTHER" id="PTHR46936:SF1">
    <property type="entry name" value="ARABINOSYLTRANSFERASE XEG113"/>
    <property type="match status" value="1"/>
</dbReference>
<feature type="non-terminal residue" evidence="1">
    <location>
        <position position="1"/>
    </location>
</feature>
<protein>
    <recommendedName>
        <fullName evidence="3">RRM domain-containing protein</fullName>
    </recommendedName>
</protein>